<evidence type="ECO:0000256" key="1">
    <source>
        <dbReference type="SAM" id="MobiDB-lite"/>
    </source>
</evidence>
<accession>A0A372ZQ13</accession>
<dbReference type="EMBL" id="QVIG01000001">
    <property type="protein sequence ID" value="RGD57572.1"/>
    <property type="molecule type" value="Genomic_DNA"/>
</dbReference>
<keyword evidence="2" id="KW-0732">Signal</keyword>
<gene>
    <name evidence="3" type="ORF">DR950_07000</name>
</gene>
<evidence type="ECO:0000313" key="4">
    <source>
        <dbReference type="Proteomes" id="UP000263377"/>
    </source>
</evidence>
<dbReference type="AlphaFoldDB" id="A0A372ZQ13"/>
<feature type="region of interest" description="Disordered" evidence="1">
    <location>
        <begin position="30"/>
        <end position="61"/>
    </location>
</feature>
<evidence type="ECO:0000313" key="3">
    <source>
        <dbReference type="EMBL" id="RGD57572.1"/>
    </source>
</evidence>
<evidence type="ECO:0008006" key="5">
    <source>
        <dbReference type="Google" id="ProtNLM"/>
    </source>
</evidence>
<organism evidence="3 4">
    <name type="scientific">Kitasatospora xanthocidica</name>
    <dbReference type="NCBI Taxonomy" id="83382"/>
    <lineage>
        <taxon>Bacteria</taxon>
        <taxon>Bacillati</taxon>
        <taxon>Actinomycetota</taxon>
        <taxon>Actinomycetes</taxon>
        <taxon>Kitasatosporales</taxon>
        <taxon>Streptomycetaceae</taxon>
        <taxon>Kitasatospora</taxon>
    </lineage>
</organism>
<protein>
    <recommendedName>
        <fullName evidence="5">Integral membrane protein</fullName>
    </recommendedName>
</protein>
<feature type="chain" id="PRO_5038620311" description="Integral membrane protein" evidence="2">
    <location>
        <begin position="23"/>
        <end position="256"/>
    </location>
</feature>
<comment type="caution">
    <text evidence="3">The sequence shown here is derived from an EMBL/GenBank/DDBJ whole genome shotgun (WGS) entry which is preliminary data.</text>
</comment>
<evidence type="ECO:0000256" key="2">
    <source>
        <dbReference type="SAM" id="SignalP"/>
    </source>
</evidence>
<feature type="compositionally biased region" description="Low complexity" evidence="1">
    <location>
        <begin position="33"/>
        <end position="54"/>
    </location>
</feature>
<name>A0A372ZQ13_9ACTN</name>
<keyword evidence="4" id="KW-1185">Reference proteome</keyword>
<sequence>MLWGSGAMLAAVVGLTGYAALAGHDDVPAARHAGPASTSSPPAATTAPQPAPTYSVPPTWTEPERWLAAPRGARKAANGRETGFPNTTDGAIGMMVAASAMDVEGSGTLAEQQLAVYSAYMAPADQSPTAEAKVRQGAERADAATRRALGLPESGPLPGGAFMRTVMIGVKPIQVTPAQVTAYVLMNVTDKAGETAAEKTVYSVGILGAVWQDGDWKLSGQAIKDAAAQADRKPPIAAPGDAAFNAAGWTAIRQAS</sequence>
<dbReference type="Proteomes" id="UP000263377">
    <property type="component" value="Unassembled WGS sequence"/>
</dbReference>
<reference evidence="3 4" key="1">
    <citation type="submission" date="2018-08" db="EMBL/GenBank/DDBJ databases">
        <title>Diversity &amp; Physiological Properties of Lignin-Decomposing Actinobacteria from Soil.</title>
        <authorList>
            <person name="Roh S.G."/>
            <person name="Kim S.B."/>
        </authorList>
    </citation>
    <scope>NUCLEOTIDE SEQUENCE [LARGE SCALE GENOMIC DNA]</scope>
    <source>
        <strain evidence="3 4">MMS17-GH009</strain>
    </source>
</reference>
<feature type="signal peptide" evidence="2">
    <location>
        <begin position="1"/>
        <end position="22"/>
    </location>
</feature>
<proteinExistence type="predicted"/>